<sequence>MFKKSIFELTNKESPLGNWMESQRLKTTQKQQQRLSNDRKNTNLNKAQHLKSIGNKVCSILYTEANNDNSHTEVFKKFGWKLRNEYNGHAWYGKARAGGVSSGLEIVNAVNKKTNLYRLDIIGHGGPKGIFFAWDQAPQHGDNYVMPSLMGRSVEVVATKRNLYATTTHKAQDSTFIKTKDEDGNDIETNSLAVVGTKSASLYDINFSVFSNDAIIEFHGCNTAGHPSYGNWKDTSVWLFKEDNIAYWASILLYQAGKEKAVAIGHYAGSGPEGTLLSNDYRQNRRIVYHNGTVIIDTYKTGDLWLDIFTKML</sequence>
<evidence type="ECO:0000313" key="1">
    <source>
        <dbReference type="EMBL" id="BDS10259.1"/>
    </source>
</evidence>
<reference evidence="1" key="1">
    <citation type="submission" date="2022-09" db="EMBL/GenBank/DDBJ databases">
        <title>Aureispira anguillicida sp. nov., isolated from Leptocephalus of Japanese eel Anguilla japonica.</title>
        <authorList>
            <person name="Yuasa K."/>
            <person name="Mekata T."/>
            <person name="Ikunari K."/>
        </authorList>
    </citation>
    <scope>NUCLEOTIDE SEQUENCE</scope>
    <source>
        <strain evidence="1">EL160426</strain>
    </source>
</reference>
<dbReference type="KEGG" id="aup:AsAng_0009670"/>
<name>A0A915YBX6_9BACT</name>
<dbReference type="RefSeq" id="WP_264791586.1">
    <property type="nucleotide sequence ID" value="NZ_AP026867.1"/>
</dbReference>
<dbReference type="Proteomes" id="UP001060919">
    <property type="component" value="Chromosome"/>
</dbReference>
<dbReference type="EMBL" id="AP026867">
    <property type="protein sequence ID" value="BDS10259.1"/>
    <property type="molecule type" value="Genomic_DNA"/>
</dbReference>
<evidence type="ECO:0000313" key="2">
    <source>
        <dbReference type="Proteomes" id="UP001060919"/>
    </source>
</evidence>
<accession>A0A915YBX6</accession>
<protein>
    <submittedName>
        <fullName evidence="1">Uncharacterized protein</fullName>
    </submittedName>
</protein>
<proteinExistence type="predicted"/>
<gene>
    <name evidence="1" type="ORF">AsAng_0009670</name>
</gene>
<keyword evidence="2" id="KW-1185">Reference proteome</keyword>
<organism evidence="1 2">
    <name type="scientific">Aureispira anguillae</name>
    <dbReference type="NCBI Taxonomy" id="2864201"/>
    <lineage>
        <taxon>Bacteria</taxon>
        <taxon>Pseudomonadati</taxon>
        <taxon>Bacteroidota</taxon>
        <taxon>Saprospiria</taxon>
        <taxon>Saprospirales</taxon>
        <taxon>Saprospiraceae</taxon>
        <taxon>Aureispira</taxon>
    </lineage>
</organism>
<dbReference type="AlphaFoldDB" id="A0A915YBX6"/>